<evidence type="ECO:0000259" key="2">
    <source>
        <dbReference type="Pfam" id="PF12991"/>
    </source>
</evidence>
<dbReference type="InterPro" id="IPR027417">
    <property type="entry name" value="P-loop_NTPase"/>
</dbReference>
<feature type="domain" description="CagE TrbE VirB component of type IV transporter system central" evidence="1">
    <location>
        <begin position="272"/>
        <end position="371"/>
    </location>
</feature>
<organism evidence="4 5">
    <name type="scientific">Rhabdobacter roseus</name>
    <dbReference type="NCBI Taxonomy" id="1655419"/>
    <lineage>
        <taxon>Bacteria</taxon>
        <taxon>Pseudomonadati</taxon>
        <taxon>Bacteroidota</taxon>
        <taxon>Cytophagia</taxon>
        <taxon>Cytophagales</taxon>
        <taxon>Cytophagaceae</taxon>
        <taxon>Rhabdobacter</taxon>
    </lineage>
</organism>
<dbReference type="Pfam" id="PF03135">
    <property type="entry name" value="CagE_TrbE_VirB"/>
    <property type="match status" value="1"/>
</dbReference>
<sequence>MEKIWDEILPILDVEHDCILSAFGDLTVVFQADLPEIFTLADEDYEAFHQAWVKAIRVLPKHSVLLKQDWFLESHHQADFSPEETSFLGRSSERFFNERPFLDHRCYLLLTKKPEDRKPARSLFSNLRGASLVPEQTIQSQRLQDFLESVGQCQRILEDSGFMRLRRLTNDELGSRPRAAGLIERYCFLAEKPEHPLLRDISFREGLTVGDRHALVYTLGDAADLPSLCSSRIDYPRYSTDRTKFSVGFAASLGQLLPCNHIYHQYVVVEDAQKTLQKLESKRLRLQSLSAYSRENSIAREATNDFLNEAISQQRLPVKAHFNILAWADSPAGLKEIRNQVSSALAQMDAVAKQETVGAPPLFWAGIPGNQGALPAYETFDTFAEQAACFFNLETSYQSSRSPVGLRLGDRLTGKPVHVDLSDEPVQRGICTNRNKFILGPSGSGKSFFTNHLVRSYYEQGTHIVLVDVGHSYRGLCDLVQGYYFTYSEDNPIRFNPFYRPEGDALDTEKKESLKTLLLALWKKDDEVYKRSEYVALSNAITGYYAFLDTHPDVFASFDSFYTFLRDEYAPVLARDRVKEKDFDMGNFLYVLKPFYAGGEFDYLLNARENLNLLEERFIVFELDNIKDHPILFPVVTIIIMEVFINKMRKLKGVRKMILIEEAWKAIAKEGMAEYIRYLFKTVRKFFGEAIVVTQEVEDILSSPVVKQAILHNSDCKILLDQSKYRNNFDPIQELLGLTEKEKTLVLSVNRANDPLRKYKEVFISLGGTLSRVYRTEVSPEEYLTYTTEETEKLQVAAYATRYGSLEKGIRALAEAMRTKQKY</sequence>
<dbReference type="Gene3D" id="3.40.50.300">
    <property type="entry name" value="P-loop containing nucleotide triphosphate hydrolases"/>
    <property type="match status" value="1"/>
</dbReference>
<dbReference type="Pfam" id="PF19044">
    <property type="entry name" value="P-loop_TraG"/>
    <property type="match status" value="1"/>
</dbReference>
<evidence type="ECO:0000259" key="1">
    <source>
        <dbReference type="Pfam" id="PF03135"/>
    </source>
</evidence>
<dbReference type="PANTHER" id="PTHR38467">
    <property type="match status" value="1"/>
</dbReference>
<dbReference type="PANTHER" id="PTHR38467:SF1">
    <property type="entry name" value="CONJUGATIVE TRANSFER: ASSEMBLY"/>
    <property type="match status" value="1"/>
</dbReference>
<dbReference type="Pfam" id="PF12991">
    <property type="entry name" value="DUF3875"/>
    <property type="match status" value="1"/>
</dbReference>
<dbReference type="RefSeq" id="WP_184178012.1">
    <property type="nucleotide sequence ID" value="NZ_JACHGF010000010.1"/>
</dbReference>
<dbReference type="InterPro" id="IPR022509">
    <property type="entry name" value="Conjugation_ATPase_TraG"/>
</dbReference>
<proteinExistence type="predicted"/>
<dbReference type="Proteomes" id="UP000557307">
    <property type="component" value="Unassembled WGS sequence"/>
</dbReference>
<keyword evidence="5" id="KW-1185">Reference proteome</keyword>
<dbReference type="InterPro" id="IPR024451">
    <property type="entry name" value="TraG_N_Bacteroidetes"/>
</dbReference>
<gene>
    <name evidence="4" type="ORF">HNQ92_004819</name>
</gene>
<dbReference type="InterPro" id="IPR043964">
    <property type="entry name" value="P-loop_TraG"/>
</dbReference>
<dbReference type="EMBL" id="JACHGF010000010">
    <property type="protein sequence ID" value="MBB5286658.1"/>
    <property type="molecule type" value="Genomic_DNA"/>
</dbReference>
<feature type="domain" description="TraG P-loop" evidence="3">
    <location>
        <begin position="405"/>
        <end position="816"/>
    </location>
</feature>
<dbReference type="SUPFAM" id="SSF52540">
    <property type="entry name" value="P-loop containing nucleoside triphosphate hydrolases"/>
    <property type="match status" value="1"/>
</dbReference>
<dbReference type="AlphaFoldDB" id="A0A840U2T2"/>
<accession>A0A840U2T2</accession>
<evidence type="ECO:0000313" key="4">
    <source>
        <dbReference type="EMBL" id="MBB5286658.1"/>
    </source>
</evidence>
<dbReference type="InterPro" id="IPR053155">
    <property type="entry name" value="F-pilin_assembly_TraC"/>
</dbReference>
<feature type="domain" description="TraG N-terminal Bacteroidetes" evidence="2">
    <location>
        <begin position="7"/>
        <end position="49"/>
    </location>
</feature>
<dbReference type="GO" id="GO:0005524">
    <property type="term" value="F:ATP binding"/>
    <property type="evidence" value="ECO:0007669"/>
    <property type="project" value="InterPro"/>
</dbReference>
<dbReference type="InterPro" id="IPR018145">
    <property type="entry name" value="CagE_TrbE_VirB_cntrl_dom"/>
</dbReference>
<evidence type="ECO:0000259" key="3">
    <source>
        <dbReference type="Pfam" id="PF19044"/>
    </source>
</evidence>
<dbReference type="Gene3D" id="1.10.8.730">
    <property type="match status" value="1"/>
</dbReference>
<comment type="caution">
    <text evidence="4">The sequence shown here is derived from an EMBL/GenBank/DDBJ whole genome shotgun (WGS) entry which is preliminary data.</text>
</comment>
<name>A0A840U2T2_9BACT</name>
<dbReference type="NCBIfam" id="TIGR03783">
    <property type="entry name" value="Bac_Flav_CT_G"/>
    <property type="match status" value="1"/>
</dbReference>
<protein>
    <submittedName>
        <fullName evidence="4">Conjugation system TraG family ATPase</fullName>
    </submittedName>
</protein>
<reference evidence="4 5" key="1">
    <citation type="submission" date="2020-08" db="EMBL/GenBank/DDBJ databases">
        <title>Genomic Encyclopedia of Type Strains, Phase IV (KMG-IV): sequencing the most valuable type-strain genomes for metagenomic binning, comparative biology and taxonomic classification.</title>
        <authorList>
            <person name="Goeker M."/>
        </authorList>
    </citation>
    <scope>NUCLEOTIDE SEQUENCE [LARGE SCALE GENOMIC DNA]</scope>
    <source>
        <strain evidence="4 5">DSM 105074</strain>
    </source>
</reference>
<evidence type="ECO:0000313" key="5">
    <source>
        <dbReference type="Proteomes" id="UP000557307"/>
    </source>
</evidence>